<evidence type="ECO:0000256" key="1">
    <source>
        <dbReference type="SAM" id="MobiDB-lite"/>
    </source>
</evidence>
<reference evidence="3" key="1">
    <citation type="submission" date="2023-06" db="EMBL/GenBank/DDBJ databases">
        <title>Genome-scale phylogeny and comparative genomics of the fungal order Sordariales.</title>
        <authorList>
            <consortium name="Lawrence Berkeley National Laboratory"/>
            <person name="Hensen N."/>
            <person name="Bonometti L."/>
            <person name="Westerberg I."/>
            <person name="Brannstrom I.O."/>
            <person name="Guillou S."/>
            <person name="Cros-Aarteil S."/>
            <person name="Calhoun S."/>
            <person name="Haridas S."/>
            <person name="Kuo A."/>
            <person name="Mondo S."/>
            <person name="Pangilinan J."/>
            <person name="Riley R."/>
            <person name="LaButti K."/>
            <person name="Andreopoulos B."/>
            <person name="Lipzen A."/>
            <person name="Chen C."/>
            <person name="Yanf M."/>
            <person name="Daum C."/>
            <person name="Ng V."/>
            <person name="Clum A."/>
            <person name="Steindorff A."/>
            <person name="Ohm R."/>
            <person name="Martin F."/>
            <person name="Silar P."/>
            <person name="Natvig D."/>
            <person name="Lalanne C."/>
            <person name="Gautier V."/>
            <person name="Ament-velasquez S.L."/>
            <person name="Kruys A."/>
            <person name="Hutchinson M.I."/>
            <person name="Powell A.J."/>
            <person name="Barry K."/>
            <person name="Miller A.N."/>
            <person name="Grigoriev I.V."/>
            <person name="Debuchy R."/>
            <person name="Gladieux P."/>
            <person name="Thoren M.H."/>
            <person name="Johannesson H."/>
        </authorList>
    </citation>
    <scope>NUCLEOTIDE SEQUENCE</scope>
    <source>
        <strain evidence="3">SMH3187-1</strain>
    </source>
</reference>
<dbReference type="InterPro" id="IPR000210">
    <property type="entry name" value="BTB/POZ_dom"/>
</dbReference>
<evidence type="ECO:0000259" key="2">
    <source>
        <dbReference type="PROSITE" id="PS50097"/>
    </source>
</evidence>
<comment type="caution">
    <text evidence="3">The sequence shown here is derived from an EMBL/GenBank/DDBJ whole genome shotgun (WGS) entry which is preliminary data.</text>
</comment>
<dbReference type="CDD" id="cd18186">
    <property type="entry name" value="BTB_POZ_ZBTB_KLHL-like"/>
    <property type="match status" value="1"/>
</dbReference>
<evidence type="ECO:0000313" key="3">
    <source>
        <dbReference type="EMBL" id="KAK0755124.1"/>
    </source>
</evidence>
<dbReference type="SUPFAM" id="SSF54695">
    <property type="entry name" value="POZ domain"/>
    <property type="match status" value="1"/>
</dbReference>
<organism evidence="3 4">
    <name type="scientific">Schizothecium vesticola</name>
    <dbReference type="NCBI Taxonomy" id="314040"/>
    <lineage>
        <taxon>Eukaryota</taxon>
        <taxon>Fungi</taxon>
        <taxon>Dikarya</taxon>
        <taxon>Ascomycota</taxon>
        <taxon>Pezizomycotina</taxon>
        <taxon>Sordariomycetes</taxon>
        <taxon>Sordariomycetidae</taxon>
        <taxon>Sordariales</taxon>
        <taxon>Schizotheciaceae</taxon>
        <taxon>Schizothecium</taxon>
    </lineage>
</organism>
<dbReference type="PANTHER" id="PTHR47843">
    <property type="entry name" value="BTB DOMAIN-CONTAINING PROTEIN-RELATED"/>
    <property type="match status" value="1"/>
</dbReference>
<feature type="region of interest" description="Disordered" evidence="1">
    <location>
        <begin position="256"/>
        <end position="276"/>
    </location>
</feature>
<dbReference type="Gene3D" id="3.30.710.10">
    <property type="entry name" value="Potassium Channel Kv1.1, Chain A"/>
    <property type="match status" value="1"/>
</dbReference>
<dbReference type="AlphaFoldDB" id="A0AA40FC89"/>
<dbReference type="InterPro" id="IPR011333">
    <property type="entry name" value="SKP1/BTB/POZ_sf"/>
</dbReference>
<sequence>MKNLSDCQVKCGDRVWDVHKLVLCTRSKFFEKALCGSFMEAKTNVVTLPEHDPKHVEWALRCLYSGKLSHIEEVIRSVDTAMTAYRVCLELYQLGDYLDSDIICEAALGAMDESNKNWVAKFHRLHNSAQIAAAQIAAAQTGNAPKALAQIASAQKSEEAQVALHTFFEFRDSFVDCAKMAYSYPKRKSSRQNTYVLGKGHGVINLGPRGITTPFIHLMLFFKEHYPSSPASADLIRKLQEVPDLLGDMLITFVGQPPQTQPQPLVVDDSESYNNE</sequence>
<dbReference type="Proteomes" id="UP001172155">
    <property type="component" value="Unassembled WGS sequence"/>
</dbReference>
<feature type="domain" description="BTB" evidence="2">
    <location>
        <begin position="5"/>
        <end position="72"/>
    </location>
</feature>
<dbReference type="SMART" id="SM00225">
    <property type="entry name" value="BTB"/>
    <property type="match status" value="1"/>
</dbReference>
<keyword evidence="4" id="KW-1185">Reference proteome</keyword>
<protein>
    <recommendedName>
        <fullName evidence="2">BTB domain-containing protein</fullName>
    </recommendedName>
</protein>
<dbReference type="Pfam" id="PF00651">
    <property type="entry name" value="BTB"/>
    <property type="match status" value="1"/>
</dbReference>
<dbReference type="EMBL" id="JAUKUD010000001">
    <property type="protein sequence ID" value="KAK0755124.1"/>
    <property type="molecule type" value="Genomic_DNA"/>
</dbReference>
<evidence type="ECO:0000313" key="4">
    <source>
        <dbReference type="Proteomes" id="UP001172155"/>
    </source>
</evidence>
<proteinExistence type="predicted"/>
<accession>A0AA40FC89</accession>
<dbReference type="PROSITE" id="PS50097">
    <property type="entry name" value="BTB"/>
    <property type="match status" value="1"/>
</dbReference>
<name>A0AA40FC89_9PEZI</name>
<gene>
    <name evidence="3" type="ORF">B0T18DRAFT_400715</name>
</gene>